<dbReference type="SUPFAM" id="SSF52833">
    <property type="entry name" value="Thioredoxin-like"/>
    <property type="match status" value="1"/>
</dbReference>
<dbReference type="InterPro" id="IPR036249">
    <property type="entry name" value="Thioredoxin-like_sf"/>
</dbReference>
<protein>
    <submittedName>
        <fullName evidence="2">Uncharacterized protein</fullName>
    </submittedName>
</protein>
<dbReference type="AlphaFoldDB" id="A0A7S3N9I4"/>
<gene>
    <name evidence="2" type="ORF">EHAR0213_LOCUS7755</name>
</gene>
<evidence type="ECO:0000313" key="2">
    <source>
        <dbReference type="EMBL" id="CAE0348843.1"/>
    </source>
</evidence>
<proteinExistence type="predicted"/>
<reference evidence="2" key="1">
    <citation type="submission" date="2021-01" db="EMBL/GenBank/DDBJ databases">
        <authorList>
            <person name="Corre E."/>
            <person name="Pelletier E."/>
            <person name="Niang G."/>
            <person name="Scheremetjew M."/>
            <person name="Finn R."/>
            <person name="Kale V."/>
            <person name="Holt S."/>
            <person name="Cochrane G."/>
            <person name="Meng A."/>
            <person name="Brown T."/>
            <person name="Cohen L."/>
        </authorList>
    </citation>
    <scope>NUCLEOTIDE SEQUENCE</scope>
    <source>
        <strain evidence="2">FSP1.4</strain>
    </source>
</reference>
<sequence length="106" mass="11641">METKLSLDIVSETGAPYIILDTRNGNLKQKLLDAVEAKFNTNKLPMIAVAGSLIGGYFELKEKKNSGELINLLISSGVPNNEKEDFPSSPVEEEDYMDMGNLFGDD</sequence>
<evidence type="ECO:0000256" key="1">
    <source>
        <dbReference type="SAM" id="MobiDB-lite"/>
    </source>
</evidence>
<organism evidence="2">
    <name type="scientific">Euplotes harpa</name>
    <dbReference type="NCBI Taxonomy" id="151035"/>
    <lineage>
        <taxon>Eukaryota</taxon>
        <taxon>Sar</taxon>
        <taxon>Alveolata</taxon>
        <taxon>Ciliophora</taxon>
        <taxon>Intramacronucleata</taxon>
        <taxon>Spirotrichea</taxon>
        <taxon>Hypotrichia</taxon>
        <taxon>Euplotida</taxon>
        <taxon>Euplotidae</taxon>
        <taxon>Euplotes</taxon>
    </lineage>
</organism>
<name>A0A7S3N9I4_9SPIT</name>
<feature type="region of interest" description="Disordered" evidence="1">
    <location>
        <begin position="79"/>
        <end position="106"/>
    </location>
</feature>
<dbReference type="EMBL" id="HBII01018253">
    <property type="protein sequence ID" value="CAE0348843.1"/>
    <property type="molecule type" value="Transcribed_RNA"/>
</dbReference>
<accession>A0A7S3N9I4</accession>
<dbReference type="Gene3D" id="3.40.30.10">
    <property type="entry name" value="Glutaredoxin"/>
    <property type="match status" value="1"/>
</dbReference>